<evidence type="ECO:0000256" key="3">
    <source>
        <dbReference type="ARBA" id="ARBA00022475"/>
    </source>
</evidence>
<keyword evidence="4 7" id="KW-0812">Transmembrane</keyword>
<comment type="subcellular location">
    <subcellularLocation>
        <location evidence="1">Cell membrane</location>
        <topology evidence="1">Multi-pass membrane protein</topology>
    </subcellularLocation>
</comment>
<accession>A0A317JRX9</accession>
<feature type="transmembrane region" description="Helical" evidence="7">
    <location>
        <begin position="326"/>
        <end position="349"/>
    </location>
</feature>
<sequence length="424" mass="47504">MGYRTHVLKGLRWNGLLRVASKAAVFFKVIVAYRFLSPREVGLYGLALIALGLLEQLTETGVNVIIVKEKKPLSYYIDTAFLVSIGRGIIIALILLASAFFLPSFFRDNGLFSLLLLASIIPFIRGFINPAVAKYQKNLQFGLDSLIKFLPVLSDVFFSIAFAFTWHSAFGIVFGLLCSAIVEVATSWICVTPRPKLRFRKEVYRAIVSPGKWINIAGIMTYAEQNFDNVIVGRMLGATALGFYQTAFNITSSLIGDIGLTFSQVLLPIYGKIEHDRKRLVRAVLMVFIPAAIVMAIPVVLLNFSIIQSILIFFLKDKWRPMLPLLPYLSIAAWFTGMNLLCNPLFLVTRRYKMMVALYGSNLVLLIILLVVIIPMQGLVGATKAVLVARMLLQPLYIWQARRSLRTRTHVSDQQFATAAVRLE</sequence>
<dbReference type="InterPro" id="IPR050833">
    <property type="entry name" value="Poly_Biosynth_Transport"/>
</dbReference>
<evidence type="ECO:0000256" key="5">
    <source>
        <dbReference type="ARBA" id="ARBA00022989"/>
    </source>
</evidence>
<feature type="transmembrane region" description="Helical" evidence="7">
    <location>
        <begin position="356"/>
        <end position="376"/>
    </location>
</feature>
<keyword evidence="6 7" id="KW-0472">Membrane</keyword>
<feature type="transmembrane region" description="Helical" evidence="7">
    <location>
        <begin position="79"/>
        <end position="105"/>
    </location>
</feature>
<feature type="transmembrane region" description="Helical" evidence="7">
    <location>
        <begin position="283"/>
        <end position="314"/>
    </location>
</feature>
<reference evidence="8 9" key="1">
    <citation type="submission" date="2018-02" db="EMBL/GenBank/DDBJ databases">
        <title>Genomic Reconstructions from Amazon Rainforest and Pasture Soil Reveal Novel Insights into the Physiology of Candidate Phyla in Tropical Sites.</title>
        <authorList>
            <person name="Kroeger M.E."/>
            <person name="Delmont T."/>
            <person name="Eren A.M."/>
            <person name="Guo J."/>
            <person name="Meyer K.M."/>
            <person name="Khan K."/>
            <person name="Rodrigues J.L.M."/>
            <person name="Bohannan B.J.M."/>
            <person name="Tringe S."/>
            <person name="Borges C.D."/>
            <person name="Tiedje J."/>
            <person name="Tsai S.M."/>
            <person name="Nusslein K."/>
        </authorList>
    </citation>
    <scope>NUCLEOTIDE SEQUENCE [LARGE SCALE GENOMIC DNA]</scope>
    <source>
        <strain evidence="8">Amazon FNV 2010 28 9</strain>
    </source>
</reference>
<evidence type="ECO:0000313" key="9">
    <source>
        <dbReference type="Proteomes" id="UP000246104"/>
    </source>
</evidence>
<protein>
    <recommendedName>
        <fullName evidence="10">Polysaccharide biosynthesis protein C-terminal domain-containing protein</fullName>
    </recommendedName>
</protein>
<comment type="similarity">
    <text evidence="2">Belongs to the polysaccharide synthase family.</text>
</comment>
<keyword evidence="5 7" id="KW-1133">Transmembrane helix</keyword>
<comment type="caution">
    <text evidence="8">The sequence shown here is derived from an EMBL/GenBank/DDBJ whole genome shotgun (WGS) entry which is preliminary data.</text>
</comment>
<evidence type="ECO:0008006" key="10">
    <source>
        <dbReference type="Google" id="ProtNLM"/>
    </source>
</evidence>
<evidence type="ECO:0000256" key="4">
    <source>
        <dbReference type="ARBA" id="ARBA00022692"/>
    </source>
</evidence>
<dbReference type="AlphaFoldDB" id="A0A317JRX9"/>
<feature type="transmembrane region" description="Helical" evidence="7">
    <location>
        <begin position="111"/>
        <end position="128"/>
    </location>
</feature>
<organism evidence="8 9">
    <name type="scientific">Candidatus Cerribacteria bacterium 'Amazon FNV 2010 28 9'</name>
    <dbReference type="NCBI Taxonomy" id="2081795"/>
    <lineage>
        <taxon>Bacteria</taxon>
        <taxon>Candidatus Cerribacteria</taxon>
    </lineage>
</organism>
<evidence type="ECO:0000256" key="2">
    <source>
        <dbReference type="ARBA" id="ARBA00007430"/>
    </source>
</evidence>
<dbReference type="Proteomes" id="UP000246104">
    <property type="component" value="Unassembled WGS sequence"/>
</dbReference>
<feature type="transmembrane region" description="Helical" evidence="7">
    <location>
        <begin position="172"/>
        <end position="191"/>
    </location>
</feature>
<evidence type="ECO:0000256" key="6">
    <source>
        <dbReference type="ARBA" id="ARBA00023136"/>
    </source>
</evidence>
<dbReference type="PANTHER" id="PTHR30250">
    <property type="entry name" value="PST FAMILY PREDICTED COLANIC ACID TRANSPORTER"/>
    <property type="match status" value="1"/>
</dbReference>
<dbReference type="GO" id="GO:0005886">
    <property type="term" value="C:plasma membrane"/>
    <property type="evidence" value="ECO:0007669"/>
    <property type="project" value="UniProtKB-SubCell"/>
</dbReference>
<evidence type="ECO:0000256" key="7">
    <source>
        <dbReference type="SAM" id="Phobius"/>
    </source>
</evidence>
<evidence type="ECO:0000313" key="8">
    <source>
        <dbReference type="EMBL" id="PWU23712.1"/>
    </source>
</evidence>
<keyword evidence="3" id="KW-1003">Cell membrane</keyword>
<gene>
    <name evidence="8" type="ORF">C5B42_02055</name>
</gene>
<proteinExistence type="inferred from homology"/>
<feature type="transmembrane region" description="Helical" evidence="7">
    <location>
        <begin position="42"/>
        <end position="67"/>
    </location>
</feature>
<feature type="transmembrane region" description="Helical" evidence="7">
    <location>
        <begin position="149"/>
        <end position="166"/>
    </location>
</feature>
<dbReference type="PANTHER" id="PTHR30250:SF10">
    <property type="entry name" value="LIPOPOLYSACCHARIDE BIOSYNTHESIS PROTEIN WZXC"/>
    <property type="match status" value="1"/>
</dbReference>
<feature type="transmembrane region" description="Helical" evidence="7">
    <location>
        <begin position="16"/>
        <end position="36"/>
    </location>
</feature>
<dbReference type="Pfam" id="PF13440">
    <property type="entry name" value="Polysacc_synt_3"/>
    <property type="match status" value="1"/>
</dbReference>
<dbReference type="EMBL" id="PSRQ01000024">
    <property type="protein sequence ID" value="PWU23712.1"/>
    <property type="molecule type" value="Genomic_DNA"/>
</dbReference>
<evidence type="ECO:0000256" key="1">
    <source>
        <dbReference type="ARBA" id="ARBA00004651"/>
    </source>
</evidence>
<name>A0A317JRX9_9BACT</name>